<dbReference type="Pfam" id="PF18325">
    <property type="entry name" value="Fas_alpha_ACP"/>
    <property type="match status" value="1"/>
</dbReference>
<evidence type="ECO:0000256" key="6">
    <source>
        <dbReference type="ARBA" id="ARBA00022857"/>
    </source>
</evidence>
<comment type="similarity">
    <text evidence="1">Belongs to the enoyl-CoA hydratase/isomerase family.</text>
</comment>
<keyword evidence="2" id="KW-0596">Phosphopantetheine</keyword>
<comment type="caution">
    <text evidence="10">The sequence shown here is derived from an EMBL/GenBank/DDBJ whole genome shotgun (WGS) entry which is preliminary data.</text>
</comment>
<sequence>MSDFHVSVPLSARLGSEPFALSFSGQGYAWLPTLRDALAIGVRPQIAEYLAAAEELLAPLEEELLPATPHGFAPLAWADSEPAWAHAIADASLSTPGILTAQLAVLESLRAHGIELEDAVTSIGHSQGVLAAAVVEGRMSPAEALALARLIGAALETTARSAGLVRTPQGAPMEAVTGATKQQLLDAGAHIGLDNGRGRFVIVGTPAELSRVKAALQENATQAEGVEGKPAAVTVSDLDVSAAFHHPTMQYAVEQVESWAGRIGLDPEITAQLARAVLTDYVDWPERIDSALQAGARWILEVGPTRGVEPLTRDLVAGRGVGTLSVGTPAGLAQLVEPGRAPSLPRAWSEWAPRVADGRLATAFTRATGYSPVMLPGMTPTTVDPAIVAAAANAGHWAELAGGGQHTDDILQESLRVLRRLLQPGVNAQFNALYLAASQWRRQIEGPNSILRARAAGTPINGVVISAGIPPVEEAVELVEKLHGTNIPWVAFKPGTSAQVEEVLRIADALPRTTVIVQLEGSAAGGHHSLEDLDDVLAASYPRIRERDNVLLAVGGGIGTPARGAEYLLGTWAQRFGLPAAPVDAIMVGTAAMAAKESTASESVKQALVAAHSGDVVSGRSDLGADIHELDNSFARAGRLLDEVAGDVAAVETRHAEIIEAIGRTCKPYFGDLDEMTYAEWLQRYLELSYLDGWVDESWLRRFTSMVARAEARLHPTDHGEIELCVEVDRENPAEAVAQLRELYGDAALHPTDAAWFIQLVDGPGKPANFVPVIDADVRRRWRHDTLWQAHDEHYDADEVCIIPGTSAVEGIAQANEPVAQVLARFEQAVLALLDASDAEFDEGLADELNMSDEELIRSAPGLNWAGREQPNPLSLGLRGVRLEPAGDGAMWLTVPFQSDASMRVRITPPRIPGASPLVKVEDAETAMRELLRQAVGGDLPDVDSGTTTVSAHLSTTDIAHYAAVTSGETSATVSPDVLVGPAWPATFAVLSSAHTVSGEPVVEGFLDLVHLEHALSLTPHAWDLLRSSTAPGAEPLDLRYTAELEEVRDTPSGRLVDVSVAVNVAVRGEEHEFAQLHERFLITGRRGGAALELARATTNGAQESGQEDSVKSSFRETPRSFRHRTSMVAPESLLPFAVVTGDRNPIHLSANAAALAGHREGPIVHGMWTSALAQATAAFDGARVLEWSATWLAPVLPGSEVEFEVERVGVDKRGGYGEVRSVTATSQGVPVLQARATMSSPTTFYAFPGQGIQSPGMGMKDYAESAAARAVWERADKHTRQSLGFSILEIVRHNPDTVVVDGETFTHPDGVLYLTQFTQVAMATLGCAQIAALKESGVLESCAFFAGHSVGEYNALAAYAGVLSLEAVLDIVYVRGLTMHRLVERDSAGQSLYGLAALRPHKMGMSASEAFAHVVRVAAETGEFLEVVNHNIAGRQYAVAGTKAGLDALANDAERRAPGQRAVIPIPGIDVPFHSSRLVGGVVDFRAHLDALIPEEINLDALVGRYIPNLVARPFALSREFVEAIAEVVDSEPIEEILVDFDGAMACPARLGRTLLIELLAWQFASPVRWIETQDLILGQLGVERFIEVGVGSAPTLTNMLGQTLRLPQHTGSTDIEVLNYERDRGRVFADDAETAPEPAAQVAGQPETTEAEPEVSEPQQLTHTTHHEETVHAPREEAPAVVADRPLSVHQALEMLIALWTKVRPDQMAATDSIETLVEGVSSRRNQLLVDLGVEFGISAIENAADEPIPQLAESVAQRAPGYVTFGEVLAEHVAQALTRLTGPAGKKPSYVAERVSSTWGLGPGWVDRAIVQLVLGTREGSSLRGGNLASLPMTGAASVAELDELIDAAVRAAGECEGVALQKAAAATPHETVDPEAVRAYTERLESALEDSARAALAALGREESPTEQVENTAPAALEQLVATELGPDWRQRVAPAFDARKAVLLDDRWASAREDIARAAAAGEADPELDVLGAGEEVVLLAEHFGYEDLARDARTPADGLLFADQVAVVTGGSPGSIAAELIGELLAEGATVIATTSQLSHERLEFYKELYRRRAVGAAALWVVPANLSSFADVDALVEWIAAEHTATVGGESVQLKPAYVPDLLLPFAAPRVAGTLADTGAGAESQMRLLLWSVEKLIASLSAVGADTHVGHRLHVVLPGSPNRGRFGGDGAYGEAKAGLDALVNRWSSEQSSWGARTSLVHAHIGWVRGTGLMGGNDPLVEQVEARGVRTFSAKEMAVQLLDATASPDIRAEAALAPLSVDLTGGLADVELDLAALARAARADNAGTGFGDTPDAADHPARGTLGAQAPRTAKALPNVLRPKEWTSPDFSGATQSLEDMVVIVGAGELGPLGSSRTRYEAEVGGDLSAAGVLELAWSRGLIRWDERTAGWLTAEGEEVAEEDVYARFHDEVLAGIGVRRFHDDFGPHLPMVDNLGPELTTIYLEKPLSFTVGDEATARSFVDSCEGATLRRVTDANGEIEWQVTRPAGSSVRVPRRVAMTRFVGGQIPECFDPQVYGIPADMVDNLDRLALWNLVCTVEAFLSAGFSPAELLAHVHPARVSSTQGTGMAGQEALRSLYVDKLLAQPRPNDILQEALPNVIAAHVMQSYVGGYGQMVHPVAACATAAVSVEEGVDKLRLNKADFVVAGGIDALSIEGITGFGDMAATADSAEMAAKGIEHRFFSRANDRRRGGFVESEGGGTILLARGTFAAQMGLPVLGVVGFAESFADGAHTSIPAPGMGALSAARGGQDSRLARSLKALGVGADDIAVVSKHDTSTNANDPNESDLHERIAAALGRSPGNPLYVISQKSLTGHAKGGAAAFQLVGLSQVLRSGVLPPNRSLDCVDPVLRRHPHLVWLRQPLDLRCTPPKAGLVTSLGFGHVSALIALVHPGAFYAALVRERGEAEAEAWRSAAAERERCGLRRLEKAMRGGPALYERPVSRNLGAGTAAEVAEREAAVLLSESARLRGGTLDPEGGSTAQRG</sequence>
<dbReference type="Pfam" id="PF01575">
    <property type="entry name" value="MaoC_dehydratas"/>
    <property type="match status" value="1"/>
</dbReference>
<dbReference type="SUPFAM" id="SSF54637">
    <property type="entry name" value="Thioesterase/thiol ester dehydrase-isomerase"/>
    <property type="match status" value="1"/>
</dbReference>
<dbReference type="SUPFAM" id="SSF52151">
    <property type="entry name" value="FabD/lysophospholipase-like"/>
    <property type="match status" value="2"/>
</dbReference>
<name>A0ABU9UFY7_9CORY</name>
<dbReference type="Gene3D" id="3.40.47.10">
    <property type="match status" value="1"/>
</dbReference>
<dbReference type="InterPro" id="IPR016039">
    <property type="entry name" value="Thiolase-like"/>
</dbReference>
<dbReference type="Gene3D" id="3.90.25.70">
    <property type="match status" value="1"/>
</dbReference>
<dbReference type="SMART" id="SM00827">
    <property type="entry name" value="PKS_AT"/>
    <property type="match status" value="1"/>
</dbReference>
<dbReference type="InterPro" id="IPR029069">
    <property type="entry name" value="HotDog_dom_sf"/>
</dbReference>
<evidence type="ECO:0000256" key="4">
    <source>
        <dbReference type="ARBA" id="ARBA00022679"/>
    </source>
</evidence>
<evidence type="ECO:0000256" key="2">
    <source>
        <dbReference type="ARBA" id="ARBA00022450"/>
    </source>
</evidence>
<dbReference type="InterPro" id="IPR013785">
    <property type="entry name" value="Aldolase_TIM"/>
</dbReference>
<keyword evidence="6" id="KW-0521">NADP</keyword>
<gene>
    <name evidence="10" type="ORF">CYJ44_003035</name>
</gene>
<dbReference type="InterPro" id="IPR018201">
    <property type="entry name" value="Ketoacyl_synth_AS"/>
</dbReference>
<dbReference type="SUPFAM" id="SSF53901">
    <property type="entry name" value="Thiolase-like"/>
    <property type="match status" value="2"/>
</dbReference>
<dbReference type="InterPro" id="IPR003965">
    <property type="entry name" value="Fatty_acid_synthase"/>
</dbReference>
<organism evidence="10 11">
    <name type="scientific">Corynebacterium hesseae</name>
    <dbReference type="NCBI Taxonomy" id="2913502"/>
    <lineage>
        <taxon>Bacteria</taxon>
        <taxon>Bacillati</taxon>
        <taxon>Actinomycetota</taxon>
        <taxon>Actinomycetes</taxon>
        <taxon>Mycobacteriales</taxon>
        <taxon>Corynebacteriaceae</taxon>
        <taxon>Corynebacterium</taxon>
    </lineage>
</organism>
<dbReference type="InterPro" id="IPR047224">
    <property type="entry name" value="FAS_alpha_su_C"/>
</dbReference>
<dbReference type="SMART" id="SM00825">
    <property type="entry name" value="PKS_KS"/>
    <property type="match status" value="1"/>
</dbReference>
<evidence type="ECO:0000256" key="5">
    <source>
        <dbReference type="ARBA" id="ARBA00022801"/>
    </source>
</evidence>
<dbReference type="InterPro" id="IPR013565">
    <property type="entry name" value="Fas1/AflB-like_central"/>
</dbReference>
<keyword evidence="4" id="KW-0808">Transferase</keyword>
<dbReference type="Pfam" id="PF08354">
    <property type="entry name" value="Fas1-AflB-like_hel"/>
    <property type="match status" value="1"/>
</dbReference>
<dbReference type="SUPFAM" id="SSF51412">
    <property type="entry name" value="Inosine monophosphate dehydrogenase (IMPDH)"/>
    <property type="match status" value="1"/>
</dbReference>
<dbReference type="Gene3D" id="3.40.366.10">
    <property type="entry name" value="Malonyl-Coenzyme A Acyl Carrier Protein, domain 2"/>
    <property type="match status" value="3"/>
</dbReference>
<dbReference type="InterPro" id="IPR020841">
    <property type="entry name" value="PKS_Beta-ketoAc_synthase_dom"/>
</dbReference>
<feature type="region of interest" description="Disordered" evidence="8">
    <location>
        <begin position="1634"/>
        <end position="1675"/>
    </location>
</feature>
<dbReference type="PROSITE" id="PS00606">
    <property type="entry name" value="KS3_1"/>
    <property type="match status" value="1"/>
</dbReference>
<dbReference type="CDD" id="cd08950">
    <property type="entry name" value="KR_fFAS_SDR_c_like"/>
    <property type="match status" value="1"/>
</dbReference>
<proteinExistence type="inferred from homology"/>
<dbReference type="InterPro" id="IPR050830">
    <property type="entry name" value="Fungal_FAS"/>
</dbReference>
<dbReference type="PRINTS" id="PR01483">
    <property type="entry name" value="FASYNTHASE"/>
</dbReference>
<keyword evidence="3" id="KW-0597">Phosphoprotein</keyword>
<dbReference type="EMBL" id="PKHR02000011">
    <property type="protein sequence ID" value="MEM5985132.1"/>
    <property type="molecule type" value="Genomic_DNA"/>
</dbReference>
<keyword evidence="5" id="KW-0378">Hydrolase</keyword>
<dbReference type="InterPro" id="IPR014043">
    <property type="entry name" value="Acyl_transferase_dom"/>
</dbReference>
<feature type="domain" description="Ketosynthase family 3 (KS3)" evidence="9">
    <location>
        <begin position="2442"/>
        <end position="2898"/>
    </location>
</feature>
<dbReference type="Pfam" id="PF00698">
    <property type="entry name" value="Acyl_transf_1"/>
    <property type="match status" value="1"/>
</dbReference>
<evidence type="ECO:0000256" key="7">
    <source>
        <dbReference type="ARBA" id="ARBA00023002"/>
    </source>
</evidence>
<dbReference type="Gene3D" id="3.20.20.70">
    <property type="entry name" value="Aldolase class I"/>
    <property type="match status" value="1"/>
</dbReference>
<accession>A0ABU9UFY7</accession>
<keyword evidence="11" id="KW-1185">Reference proteome</keyword>
<dbReference type="InterPro" id="IPR014031">
    <property type="entry name" value="Ketoacyl_synth_C"/>
</dbReference>
<evidence type="ECO:0000313" key="11">
    <source>
        <dbReference type="Proteomes" id="UP000235104"/>
    </source>
</evidence>
<dbReference type="PANTHER" id="PTHR10982:SF21">
    <property type="entry name" value="FATTY ACID SYNTHASE SUBUNIT BETA"/>
    <property type="match status" value="1"/>
</dbReference>
<dbReference type="PANTHER" id="PTHR10982">
    <property type="entry name" value="MALONYL COA-ACYL CARRIER PROTEIN TRANSACYLASE"/>
    <property type="match status" value="1"/>
</dbReference>
<protein>
    <submittedName>
        <fullName evidence="10">Type I polyketide synthase</fullName>
    </submittedName>
</protein>
<evidence type="ECO:0000259" key="9">
    <source>
        <dbReference type="PROSITE" id="PS52004"/>
    </source>
</evidence>
<dbReference type="SUPFAM" id="SSF51735">
    <property type="entry name" value="NAD(P)-binding Rossmann-fold domains"/>
    <property type="match status" value="1"/>
</dbReference>
<evidence type="ECO:0000256" key="8">
    <source>
        <dbReference type="SAM" id="MobiDB-lite"/>
    </source>
</evidence>
<keyword evidence="7" id="KW-0560">Oxidoreductase</keyword>
<dbReference type="InterPro" id="IPR014030">
    <property type="entry name" value="Ketoacyl_synth_N"/>
</dbReference>
<dbReference type="Pfam" id="PF00109">
    <property type="entry name" value="ketoacyl-synt"/>
    <property type="match status" value="1"/>
</dbReference>
<evidence type="ECO:0000256" key="3">
    <source>
        <dbReference type="ARBA" id="ARBA00022553"/>
    </source>
</evidence>
<dbReference type="Gene3D" id="3.10.129.10">
    <property type="entry name" value="Hotdog Thioesterase"/>
    <property type="match status" value="1"/>
</dbReference>
<dbReference type="InterPro" id="IPR016035">
    <property type="entry name" value="Acyl_Trfase/lysoPLipase"/>
</dbReference>
<dbReference type="InterPro" id="IPR001227">
    <property type="entry name" value="Ac_transferase_dom_sf"/>
</dbReference>
<dbReference type="Proteomes" id="UP000235104">
    <property type="component" value="Unassembled WGS sequence"/>
</dbReference>
<reference evidence="10" key="1">
    <citation type="submission" date="2017-12" db="EMBL/GenBank/DDBJ databases">
        <authorList>
            <person name="Thomas-White K."/>
            <person name="Wolfe A.J."/>
        </authorList>
    </citation>
    <scope>NUCLEOTIDE SEQUENCE</scope>
    <source>
        <strain evidence="10">UMB0043</strain>
    </source>
</reference>
<dbReference type="CDD" id="cd00828">
    <property type="entry name" value="elong_cond_enzymes"/>
    <property type="match status" value="1"/>
</dbReference>
<dbReference type="InterPro" id="IPR040899">
    <property type="entry name" value="Fas_alpha_ACP"/>
</dbReference>
<dbReference type="InterPro" id="IPR002539">
    <property type="entry name" value="MaoC-like_dom"/>
</dbReference>
<dbReference type="InterPro" id="IPR036291">
    <property type="entry name" value="NAD(P)-bd_dom_sf"/>
</dbReference>
<dbReference type="Pfam" id="PF02801">
    <property type="entry name" value="Ketoacyl-synt_C"/>
    <property type="match status" value="1"/>
</dbReference>
<dbReference type="Gene3D" id="3.40.50.720">
    <property type="entry name" value="NAD(P)-binding Rossmann-like Domain"/>
    <property type="match status" value="1"/>
</dbReference>
<dbReference type="Gene3D" id="1.20.930.70">
    <property type="match status" value="1"/>
</dbReference>
<evidence type="ECO:0000313" key="10">
    <source>
        <dbReference type="EMBL" id="MEM5985132.1"/>
    </source>
</evidence>
<dbReference type="RefSeq" id="WP_101735440.1">
    <property type="nucleotide sequence ID" value="NZ_PKHR02000011.1"/>
</dbReference>
<evidence type="ECO:0000256" key="1">
    <source>
        <dbReference type="ARBA" id="ARBA00005254"/>
    </source>
</evidence>
<dbReference type="Gene3D" id="6.10.140.1400">
    <property type="match status" value="1"/>
</dbReference>
<dbReference type="PROSITE" id="PS52004">
    <property type="entry name" value="KS3_2"/>
    <property type="match status" value="1"/>
</dbReference>